<protein>
    <recommendedName>
        <fullName evidence="1">YjiS-like domain-containing protein</fullName>
    </recommendedName>
</protein>
<dbReference type="Pfam" id="PF06568">
    <property type="entry name" value="YjiS-like"/>
    <property type="match status" value="1"/>
</dbReference>
<dbReference type="OrthoDB" id="8244198at2"/>
<keyword evidence="3" id="KW-1185">Reference proteome</keyword>
<dbReference type="AlphaFoldDB" id="A0A0K0Y3T6"/>
<dbReference type="STRING" id="1458307.OSB_10870"/>
<reference evidence="2 3" key="1">
    <citation type="journal article" date="2015" name="Genome Announc.">
        <title>Closed Genome Sequence of Octadecabacter temperatus SB1, the First Mesophilic Species of the Genus Octadecabacter.</title>
        <authorList>
            <person name="Voget S."/>
            <person name="Billerbeck S."/>
            <person name="Simon M."/>
            <person name="Daniel R."/>
        </authorList>
    </citation>
    <scope>NUCLEOTIDE SEQUENCE [LARGE SCALE GENOMIC DNA]</scope>
    <source>
        <strain evidence="2 3">SB1</strain>
    </source>
</reference>
<dbReference type="KEGG" id="otm:OSB_10870"/>
<dbReference type="Proteomes" id="UP000067444">
    <property type="component" value="Chromosome"/>
</dbReference>
<dbReference type="InterPro" id="IPR009506">
    <property type="entry name" value="YjiS-like"/>
</dbReference>
<evidence type="ECO:0000313" key="2">
    <source>
        <dbReference type="EMBL" id="AKS45643.1"/>
    </source>
</evidence>
<organism evidence="2 3">
    <name type="scientific">Octadecabacter temperatus</name>
    <dbReference type="NCBI Taxonomy" id="1458307"/>
    <lineage>
        <taxon>Bacteria</taxon>
        <taxon>Pseudomonadati</taxon>
        <taxon>Pseudomonadota</taxon>
        <taxon>Alphaproteobacteria</taxon>
        <taxon>Rhodobacterales</taxon>
        <taxon>Roseobacteraceae</taxon>
        <taxon>Octadecabacter</taxon>
    </lineage>
</organism>
<dbReference type="RefSeq" id="WP_049834014.1">
    <property type="nucleotide sequence ID" value="NZ_CP012160.1"/>
</dbReference>
<evidence type="ECO:0000313" key="3">
    <source>
        <dbReference type="Proteomes" id="UP000067444"/>
    </source>
</evidence>
<proteinExistence type="predicted"/>
<dbReference type="EMBL" id="CP012160">
    <property type="protein sequence ID" value="AKS45643.1"/>
    <property type="molecule type" value="Genomic_DNA"/>
</dbReference>
<gene>
    <name evidence="2" type="ORF">OSB_10870</name>
</gene>
<sequence length="72" mass="7900">MAHITDVRIGNASVFSNIAALRDTLAARFAQHRVYRKTLAELQSLSKRDLADLGMHPSAIVSIAYQAAYGQK</sequence>
<name>A0A0K0Y3T6_9RHOB</name>
<feature type="domain" description="YjiS-like" evidence="1">
    <location>
        <begin position="25"/>
        <end position="60"/>
    </location>
</feature>
<evidence type="ECO:0000259" key="1">
    <source>
        <dbReference type="Pfam" id="PF06568"/>
    </source>
</evidence>
<accession>A0A0K0Y3T6</accession>